<dbReference type="InterPro" id="IPR040610">
    <property type="entry name" value="SNRNP25_ubiquitin"/>
</dbReference>
<keyword evidence="3" id="KW-1185">Reference proteome</keyword>
<dbReference type="AlphaFoldDB" id="A0AAV6P731"/>
<evidence type="ECO:0000313" key="2">
    <source>
        <dbReference type="EMBL" id="KAG6608159.1"/>
    </source>
</evidence>
<accession>A0AAV6P731</accession>
<dbReference type="CDD" id="cd17058">
    <property type="entry name" value="Ubl_SNRNP25"/>
    <property type="match status" value="1"/>
</dbReference>
<feature type="domain" description="SNRNP25 ubiquitin-like" evidence="1">
    <location>
        <begin position="64"/>
        <end position="148"/>
    </location>
</feature>
<reference evidence="2 3" key="1">
    <citation type="journal article" date="2021" name="Hortic Res">
        <title>The domestication of Cucurbita argyrosperma as revealed by the genome of its wild relative.</title>
        <authorList>
            <person name="Barrera-Redondo J."/>
            <person name="Sanchez-de la Vega G."/>
            <person name="Aguirre-Liguori J.A."/>
            <person name="Castellanos-Morales G."/>
            <person name="Gutierrez-Guerrero Y.T."/>
            <person name="Aguirre-Dugua X."/>
            <person name="Aguirre-Planter E."/>
            <person name="Tenaillon M.I."/>
            <person name="Lira-Saade R."/>
            <person name="Eguiarte L.E."/>
        </authorList>
    </citation>
    <scope>NUCLEOTIDE SEQUENCE [LARGE SCALE GENOMIC DNA]</scope>
    <source>
        <strain evidence="2">JBR-2021</strain>
    </source>
</reference>
<evidence type="ECO:0000313" key="3">
    <source>
        <dbReference type="Proteomes" id="UP000685013"/>
    </source>
</evidence>
<dbReference type="PANTHER" id="PTHR14942">
    <property type="entry name" value="U11/U12 SMALL NUCLEAR RIBONUCLEOPROTEIN 25 KDA PROTEIN"/>
    <property type="match status" value="1"/>
</dbReference>
<dbReference type="InterPro" id="IPR039690">
    <property type="entry name" value="SNRNP25"/>
</dbReference>
<gene>
    <name evidence="2" type="primary">SNRNP25</name>
    <name evidence="2" type="ORF">SDJN03_01501</name>
</gene>
<dbReference type="EMBL" id="JAGKQH010000001">
    <property type="protein sequence ID" value="KAG6608159.1"/>
    <property type="molecule type" value="Genomic_DNA"/>
</dbReference>
<proteinExistence type="predicted"/>
<dbReference type="GO" id="GO:0000398">
    <property type="term" value="P:mRNA splicing, via spliceosome"/>
    <property type="evidence" value="ECO:0007669"/>
    <property type="project" value="InterPro"/>
</dbReference>
<feature type="non-terminal residue" evidence="2">
    <location>
        <position position="1"/>
    </location>
</feature>
<protein>
    <submittedName>
        <fullName evidence="2">U11/U12 small nuclear ribonucleoprotein 25 kDa protein</fullName>
    </submittedName>
</protein>
<keyword evidence="2" id="KW-0687">Ribonucleoprotein</keyword>
<dbReference type="Pfam" id="PF18036">
    <property type="entry name" value="Ubiquitin_4"/>
    <property type="match status" value="1"/>
</dbReference>
<dbReference type="Proteomes" id="UP000685013">
    <property type="component" value="Chromosome 1"/>
</dbReference>
<organism evidence="2 3">
    <name type="scientific">Cucurbita argyrosperma subsp. sororia</name>
    <dbReference type="NCBI Taxonomy" id="37648"/>
    <lineage>
        <taxon>Eukaryota</taxon>
        <taxon>Viridiplantae</taxon>
        <taxon>Streptophyta</taxon>
        <taxon>Embryophyta</taxon>
        <taxon>Tracheophyta</taxon>
        <taxon>Spermatophyta</taxon>
        <taxon>Magnoliopsida</taxon>
        <taxon>eudicotyledons</taxon>
        <taxon>Gunneridae</taxon>
        <taxon>Pentapetalae</taxon>
        <taxon>rosids</taxon>
        <taxon>fabids</taxon>
        <taxon>Cucurbitales</taxon>
        <taxon>Cucurbitaceae</taxon>
        <taxon>Cucurbiteae</taxon>
        <taxon>Cucurbita</taxon>
    </lineage>
</organism>
<comment type="caution">
    <text evidence="2">The sequence shown here is derived from an EMBL/GenBank/DDBJ whole genome shotgun (WGS) entry which is preliminary data.</text>
</comment>
<sequence length="269" mass="30665">MDDSFESTHQNKRSRSHLFESLFLNHVLRNHRGCLQGCSEISRVKATTTPQTSLSDPRVFDLNVDFEKNFRSVVDIRVKRSATVAELKGAVEAVFSDMPQDGPGKISWLHVWCHFCLCYDGQKLIDDTGYIAKLGIKDGDQLQFVRHVTTGYNVIRKQSKKGQVSPKLHNRTSSLSRNYDQDDIESGRIQHHGNNQLFKHHEPKMVVFLGGWFSHIKLASAGKTCIESLVRSSGTQHSLVHGFKNLIQLCRQKQYYQKVSKRKRSILGV</sequence>
<evidence type="ECO:0000259" key="1">
    <source>
        <dbReference type="Pfam" id="PF18036"/>
    </source>
</evidence>
<name>A0AAV6P731_9ROSI</name>
<dbReference type="GO" id="GO:1990904">
    <property type="term" value="C:ribonucleoprotein complex"/>
    <property type="evidence" value="ECO:0007669"/>
    <property type="project" value="UniProtKB-KW"/>
</dbReference>
<dbReference type="PANTHER" id="PTHR14942:SF2">
    <property type="entry name" value="UBIQUITIN-LIKE SUPERFAMILY PROTEIN"/>
    <property type="match status" value="1"/>
</dbReference>